<evidence type="ECO:0000313" key="5">
    <source>
        <dbReference type="Proteomes" id="UP000196125"/>
    </source>
</evidence>
<dbReference type="Gene3D" id="1.10.1220.10">
    <property type="entry name" value="Met repressor-like"/>
    <property type="match status" value="1"/>
</dbReference>
<dbReference type="Proteomes" id="UP000196125">
    <property type="component" value="Unassembled WGS sequence"/>
</dbReference>
<evidence type="ECO:0000256" key="3">
    <source>
        <dbReference type="SAM" id="Phobius"/>
    </source>
</evidence>
<dbReference type="PANTHER" id="PTHR38781:SF1">
    <property type="entry name" value="ANTITOXIN DINJ-RELATED"/>
    <property type="match status" value="1"/>
</dbReference>
<gene>
    <name evidence="4" type="ORF">VIM7927_03255</name>
</gene>
<dbReference type="InterPro" id="IPR007337">
    <property type="entry name" value="RelB/DinJ"/>
</dbReference>
<keyword evidence="3" id="KW-0812">Transmembrane</keyword>
<organism evidence="4 5">
    <name type="scientific">Vibrio mangrovi</name>
    <dbReference type="NCBI Taxonomy" id="474394"/>
    <lineage>
        <taxon>Bacteria</taxon>
        <taxon>Pseudomonadati</taxon>
        <taxon>Pseudomonadota</taxon>
        <taxon>Gammaproteobacteria</taxon>
        <taxon>Vibrionales</taxon>
        <taxon>Vibrionaceae</taxon>
        <taxon>Vibrio</taxon>
    </lineage>
</organism>
<proteinExistence type="inferred from homology"/>
<dbReference type="EMBL" id="FXXI01000007">
    <property type="protein sequence ID" value="SMS01944.1"/>
    <property type="molecule type" value="Genomic_DNA"/>
</dbReference>
<dbReference type="PANTHER" id="PTHR38781">
    <property type="entry name" value="ANTITOXIN DINJ-RELATED"/>
    <property type="match status" value="1"/>
</dbReference>
<evidence type="ECO:0000313" key="4">
    <source>
        <dbReference type="EMBL" id="SMS01944.1"/>
    </source>
</evidence>
<reference evidence="4 5" key="1">
    <citation type="submission" date="2017-05" db="EMBL/GenBank/DDBJ databases">
        <authorList>
            <person name="Song R."/>
            <person name="Chenine A.L."/>
            <person name="Ruprecht R.M."/>
        </authorList>
    </citation>
    <scope>NUCLEOTIDE SEQUENCE [LARGE SCALE GENOMIC DNA]</scope>
    <source>
        <strain evidence="4 5">CECT 7927</strain>
    </source>
</reference>
<evidence type="ECO:0000256" key="2">
    <source>
        <dbReference type="ARBA" id="ARBA00022649"/>
    </source>
</evidence>
<keyword evidence="3" id="KW-0472">Membrane</keyword>
<evidence type="ECO:0000256" key="1">
    <source>
        <dbReference type="ARBA" id="ARBA00010562"/>
    </source>
</evidence>
<protein>
    <submittedName>
        <fullName evidence="4">RelB antitoxin</fullName>
    </submittedName>
</protein>
<dbReference type="NCBIfam" id="TIGR02384">
    <property type="entry name" value="RelB_DinJ"/>
    <property type="match status" value="1"/>
</dbReference>
<comment type="similarity">
    <text evidence="1">Belongs to the RelB/DinJ antitoxin family.</text>
</comment>
<keyword evidence="3" id="KW-1133">Transmembrane helix</keyword>
<dbReference type="AlphaFoldDB" id="A0A1Y6IWA4"/>
<keyword evidence="2" id="KW-1277">Toxin-antitoxin system</keyword>
<feature type="transmembrane region" description="Helical" evidence="3">
    <location>
        <begin position="20"/>
        <end position="39"/>
    </location>
</feature>
<name>A0A1Y6IWA4_9VIBR</name>
<sequence length="136" mass="15160">MKLLKLIWVERTKPTRAGLYFTRLLCAFILLYDYVLHCMQIGTNMRTEMLSTRIDHDTKAAFTSICDEMGLSTSQAIKLFAKAVINHGGIPFELRVAQPNEVTAAAMKELVEGKGHKAESVDAMLNDLTEGKAKNV</sequence>
<dbReference type="Pfam" id="PF04221">
    <property type="entry name" value="RelB"/>
    <property type="match status" value="1"/>
</dbReference>
<accession>A0A1Y6IWA4</accession>
<dbReference type="GO" id="GO:0006355">
    <property type="term" value="P:regulation of DNA-templated transcription"/>
    <property type="evidence" value="ECO:0007669"/>
    <property type="project" value="InterPro"/>
</dbReference>
<dbReference type="InterPro" id="IPR013321">
    <property type="entry name" value="Arc_rbn_hlx_hlx"/>
</dbReference>
<dbReference type="GO" id="GO:0006351">
    <property type="term" value="P:DNA-templated transcription"/>
    <property type="evidence" value="ECO:0007669"/>
    <property type="project" value="TreeGrafter"/>
</dbReference>